<sequence>MPYADFPEDDVSVWFETNFALKNGVALLDPERQNILLLAGVMLDISSLMNQIQDPTLSTRYNLIAVDFRSQGRTINQPSELRDSWVDAAGLLKLFARLRIPAVHVFAPGPISMATALRLALLWPNGVQSLTILSVIRPLEPWLVEAFEAVTTNLGSSKCLEDMEDNINELLPYVFYDGLPNDEMDWWAEYMGTQYPPARISRYIDMTLTLHYGYFEPLTPEQFGLIRQPVIIINPEDSLSSTRASAEAFQKELVNAAGGAQLHTLDVPTTELYYPRCSFPAVNELFVSFLEALSTISSPHQEPPDMAQILQTLAGLMGNISISRRDHEKVSSFCCLSPEHMAERNGALQYMRMIEQQAFNPVLNDGKLPRKFTERHQDTLFTNQRKNSGGEWLFSAIDVRVEQGEQTDSDSEDLTA</sequence>
<dbReference type="SUPFAM" id="SSF53474">
    <property type="entry name" value="alpha/beta-Hydrolases"/>
    <property type="match status" value="1"/>
</dbReference>
<dbReference type="OrthoDB" id="19657at2759"/>
<dbReference type="AlphaFoldDB" id="A0A167MUX9"/>
<dbReference type="EMBL" id="KV417281">
    <property type="protein sequence ID" value="KZO97082.1"/>
    <property type="molecule type" value="Genomic_DNA"/>
</dbReference>
<evidence type="ECO:0000313" key="2">
    <source>
        <dbReference type="Proteomes" id="UP000076738"/>
    </source>
</evidence>
<proteinExistence type="predicted"/>
<dbReference type="InterPro" id="IPR029058">
    <property type="entry name" value="AB_hydrolase_fold"/>
</dbReference>
<accession>A0A167MUX9</accession>
<reference evidence="1 2" key="1">
    <citation type="journal article" date="2016" name="Mol. Biol. Evol.">
        <title>Comparative Genomics of Early-Diverging Mushroom-Forming Fungi Provides Insights into the Origins of Lignocellulose Decay Capabilities.</title>
        <authorList>
            <person name="Nagy L.G."/>
            <person name="Riley R."/>
            <person name="Tritt A."/>
            <person name="Adam C."/>
            <person name="Daum C."/>
            <person name="Floudas D."/>
            <person name="Sun H."/>
            <person name="Yadav J.S."/>
            <person name="Pangilinan J."/>
            <person name="Larsson K.H."/>
            <person name="Matsuura K."/>
            <person name="Barry K."/>
            <person name="Labutti K."/>
            <person name="Kuo R."/>
            <person name="Ohm R.A."/>
            <person name="Bhattacharya S.S."/>
            <person name="Shirouzu T."/>
            <person name="Yoshinaga Y."/>
            <person name="Martin F.M."/>
            <person name="Grigoriev I.V."/>
            <person name="Hibbett D.S."/>
        </authorList>
    </citation>
    <scope>NUCLEOTIDE SEQUENCE [LARGE SCALE GENOMIC DNA]</scope>
    <source>
        <strain evidence="1 2">TUFC12733</strain>
    </source>
</reference>
<dbReference type="Proteomes" id="UP000076738">
    <property type="component" value="Unassembled WGS sequence"/>
</dbReference>
<gene>
    <name evidence="1" type="ORF">CALVIDRAFT_497902</name>
</gene>
<protein>
    <recommendedName>
        <fullName evidence="3">Alpha/beta-hydrolase</fullName>
    </recommendedName>
</protein>
<name>A0A167MUX9_CALVF</name>
<evidence type="ECO:0008006" key="3">
    <source>
        <dbReference type="Google" id="ProtNLM"/>
    </source>
</evidence>
<evidence type="ECO:0000313" key="1">
    <source>
        <dbReference type="EMBL" id="KZO97082.1"/>
    </source>
</evidence>
<keyword evidence="2" id="KW-1185">Reference proteome</keyword>
<organism evidence="1 2">
    <name type="scientific">Calocera viscosa (strain TUFC12733)</name>
    <dbReference type="NCBI Taxonomy" id="1330018"/>
    <lineage>
        <taxon>Eukaryota</taxon>
        <taxon>Fungi</taxon>
        <taxon>Dikarya</taxon>
        <taxon>Basidiomycota</taxon>
        <taxon>Agaricomycotina</taxon>
        <taxon>Dacrymycetes</taxon>
        <taxon>Dacrymycetales</taxon>
        <taxon>Dacrymycetaceae</taxon>
        <taxon>Calocera</taxon>
    </lineage>
</organism>
<dbReference type="Gene3D" id="3.40.50.1820">
    <property type="entry name" value="alpha/beta hydrolase"/>
    <property type="match status" value="1"/>
</dbReference>